<dbReference type="Pfam" id="PF01130">
    <property type="entry name" value="CD36"/>
    <property type="match status" value="1"/>
</dbReference>
<evidence type="ECO:0000256" key="4">
    <source>
        <dbReference type="ARBA" id="ARBA00022475"/>
    </source>
</evidence>
<accession>A0A5J4NJU6</accession>
<evidence type="ECO:0000256" key="12">
    <source>
        <dbReference type="ARBA" id="ARBA00042244"/>
    </source>
</evidence>
<evidence type="ECO:0000256" key="3">
    <source>
        <dbReference type="ARBA" id="ARBA00010532"/>
    </source>
</evidence>
<dbReference type="AlphaFoldDB" id="A0A5J4NJU6"/>
<evidence type="ECO:0000256" key="2">
    <source>
        <dbReference type="ARBA" id="ARBA00004651"/>
    </source>
</evidence>
<dbReference type="GO" id="GO:0005737">
    <property type="term" value="C:cytoplasm"/>
    <property type="evidence" value="ECO:0007669"/>
    <property type="project" value="TreeGrafter"/>
</dbReference>
<evidence type="ECO:0000256" key="1">
    <source>
        <dbReference type="ARBA" id="ARBA00004189"/>
    </source>
</evidence>
<dbReference type="Proteomes" id="UP000324629">
    <property type="component" value="Unassembled WGS sequence"/>
</dbReference>
<organism evidence="14 15">
    <name type="scientific">Paragonimus westermani</name>
    <dbReference type="NCBI Taxonomy" id="34504"/>
    <lineage>
        <taxon>Eukaryota</taxon>
        <taxon>Metazoa</taxon>
        <taxon>Spiralia</taxon>
        <taxon>Lophotrochozoa</taxon>
        <taxon>Platyhelminthes</taxon>
        <taxon>Trematoda</taxon>
        <taxon>Digenea</taxon>
        <taxon>Plagiorchiida</taxon>
        <taxon>Troglotremata</taxon>
        <taxon>Troglotrematidae</taxon>
        <taxon>Paragonimus</taxon>
    </lineage>
</organism>
<comment type="similarity">
    <text evidence="3">Belongs to the CD36 family.</text>
</comment>
<keyword evidence="10" id="KW-0325">Glycoprotein</keyword>
<evidence type="ECO:0000256" key="11">
    <source>
        <dbReference type="ARBA" id="ARBA00040821"/>
    </source>
</evidence>
<dbReference type="PANTHER" id="PTHR11923">
    <property type="entry name" value="SCAVENGER RECEPTOR CLASS B TYPE-1 SR-B1"/>
    <property type="match status" value="1"/>
</dbReference>
<sequence>MDKKRFRILIIILSSFAFGLAVTLVVLDPIIWLAIYEQTDLAPGTKAYQQWLRPSVDIYFQAYFFNLTNPREFIAGQKPIVKQLGPYTYREVRYKKDVLKQFISKTLQYREVKQYHFEPQLSARPESDVITNVNLGYLAVDVKFGWLPSVIDRVVEFLENRTGDYLIAERTVKEWLWGYEDPFLTLLKSAFIPVPTTTIGLYVDKNNTDGGLVEIYASNKQGKSFGHIYKYHNSKTLSCWTTEQANQINGSDGSLFHPFLQMSEHPYIFSADVCRSIQLQPQCKTELRGIPVIKYLPYTDTFSSPLTTEKNRGFCIKWPNCMKDNVFDVSTCIKDAPIAMSLPHLQHADPSYQELIIGLNPTDDLNTSFLVEPNTGAVFSASKKLQINAVVRRNPKFHQLSNVLDLFLPIMYMNESFNLDNKTADNIRTSVIQGPWITKVIISVIMVILIVSIIAIVLHYIYRCKRRNAEVSNYTSVPTEPEVV</sequence>
<dbReference type="GO" id="GO:0005044">
    <property type="term" value="F:scavenger receptor activity"/>
    <property type="evidence" value="ECO:0007669"/>
    <property type="project" value="TreeGrafter"/>
</dbReference>
<name>A0A5J4NJU6_9TREM</name>
<keyword evidence="9" id="KW-0675">Receptor</keyword>
<evidence type="ECO:0000256" key="7">
    <source>
        <dbReference type="ARBA" id="ARBA00023136"/>
    </source>
</evidence>
<keyword evidence="8" id="KW-1015">Disulfide bond</keyword>
<keyword evidence="4" id="KW-1003">Cell membrane</keyword>
<evidence type="ECO:0000256" key="10">
    <source>
        <dbReference type="ARBA" id="ARBA00023180"/>
    </source>
</evidence>
<evidence type="ECO:0000256" key="13">
    <source>
        <dbReference type="SAM" id="Phobius"/>
    </source>
</evidence>
<keyword evidence="7 13" id="KW-0472">Membrane</keyword>
<evidence type="ECO:0000313" key="14">
    <source>
        <dbReference type="EMBL" id="KAA3675639.1"/>
    </source>
</evidence>
<protein>
    <recommendedName>
        <fullName evidence="11">Scavenger receptor class B member 1</fullName>
    </recommendedName>
    <alternativeName>
        <fullName evidence="12">SR-BI</fullName>
    </alternativeName>
</protein>
<dbReference type="PRINTS" id="PR01609">
    <property type="entry name" value="CD36FAMILY"/>
</dbReference>
<dbReference type="EMBL" id="QNGE01002404">
    <property type="protein sequence ID" value="KAA3675639.1"/>
    <property type="molecule type" value="Genomic_DNA"/>
</dbReference>
<reference evidence="14 15" key="1">
    <citation type="journal article" date="2019" name="Gigascience">
        <title>Whole-genome sequence of the oriental lung fluke Paragonimus westermani.</title>
        <authorList>
            <person name="Oey H."/>
            <person name="Zakrzewski M."/>
            <person name="Narain K."/>
            <person name="Devi K.R."/>
            <person name="Agatsuma T."/>
            <person name="Nawaratna S."/>
            <person name="Gobert G.N."/>
            <person name="Jones M.K."/>
            <person name="Ragan M.A."/>
            <person name="McManus D.P."/>
            <person name="Krause L."/>
        </authorList>
    </citation>
    <scope>NUCLEOTIDE SEQUENCE [LARGE SCALE GENOMIC DNA]</scope>
    <source>
        <strain evidence="14 15">IND2009</strain>
    </source>
</reference>
<comment type="subcellular location">
    <subcellularLocation>
        <location evidence="2">Cell membrane</location>
        <topology evidence="2">Multi-pass membrane protein</topology>
    </subcellularLocation>
    <subcellularLocation>
        <location evidence="1">Membrane</location>
        <location evidence="1">Caveola</location>
        <topology evidence="1">Multi-pass membrane protein</topology>
    </subcellularLocation>
</comment>
<evidence type="ECO:0000256" key="9">
    <source>
        <dbReference type="ARBA" id="ARBA00023170"/>
    </source>
</evidence>
<evidence type="ECO:0000256" key="5">
    <source>
        <dbReference type="ARBA" id="ARBA00022692"/>
    </source>
</evidence>
<feature type="transmembrane region" description="Helical" evidence="13">
    <location>
        <begin position="436"/>
        <end position="462"/>
    </location>
</feature>
<keyword evidence="5 13" id="KW-0812">Transmembrane</keyword>
<gene>
    <name evidence="14" type="ORF">DEA37_0007027</name>
</gene>
<keyword evidence="6 13" id="KW-1133">Transmembrane helix</keyword>
<proteinExistence type="inferred from homology"/>
<evidence type="ECO:0000313" key="15">
    <source>
        <dbReference type="Proteomes" id="UP000324629"/>
    </source>
</evidence>
<evidence type="ECO:0000256" key="8">
    <source>
        <dbReference type="ARBA" id="ARBA00023157"/>
    </source>
</evidence>
<comment type="caution">
    <text evidence="14">The sequence shown here is derived from an EMBL/GenBank/DDBJ whole genome shotgun (WGS) entry which is preliminary data.</text>
</comment>
<dbReference type="GO" id="GO:0005901">
    <property type="term" value="C:caveola"/>
    <property type="evidence" value="ECO:0007669"/>
    <property type="project" value="UniProtKB-SubCell"/>
</dbReference>
<evidence type="ECO:0000256" key="6">
    <source>
        <dbReference type="ARBA" id="ARBA00022989"/>
    </source>
</evidence>
<keyword evidence="15" id="KW-1185">Reference proteome</keyword>
<dbReference type="InterPro" id="IPR002159">
    <property type="entry name" value="CD36_fam"/>
</dbReference>
<dbReference type="PANTHER" id="PTHR11923:SF110">
    <property type="entry name" value="SCAVENGER RECEPTOR CLASS B MEMBER 1"/>
    <property type="match status" value="1"/>
</dbReference>